<feature type="compositionally biased region" description="Polar residues" evidence="1">
    <location>
        <begin position="64"/>
        <end position="80"/>
    </location>
</feature>
<evidence type="ECO:0000256" key="1">
    <source>
        <dbReference type="SAM" id="MobiDB-lite"/>
    </source>
</evidence>
<name>A0AAW5E378_9BACI</name>
<evidence type="ECO:0000313" key="2">
    <source>
        <dbReference type="EMBL" id="MCH1627375.1"/>
    </source>
</evidence>
<protein>
    <submittedName>
        <fullName evidence="2">Spore germination protein</fullName>
    </submittedName>
</protein>
<comment type="caution">
    <text evidence="2">The sequence shown here is derived from an EMBL/GenBank/DDBJ whole genome shotgun (WGS) entry which is preliminary data.</text>
</comment>
<keyword evidence="3" id="KW-1185">Reference proteome</keyword>
<gene>
    <name evidence="2" type="ORF">MJG50_18730</name>
</gene>
<proteinExistence type="predicted"/>
<sequence length="80" mass="8473">MNDRYMIGPIKINSQSGNSSVNFGDASIANNSVTKKGQGNALGIGDLSSVFAPMNNRWIDNDVSDQNSGNSPSENNPLQT</sequence>
<dbReference type="Proteomes" id="UP001431131">
    <property type="component" value="Unassembled WGS sequence"/>
</dbReference>
<accession>A0AAW5E378</accession>
<reference evidence="2" key="1">
    <citation type="submission" date="2022-02" db="EMBL/GenBank/DDBJ databases">
        <title>Fredinandcohnia quinoae sp. nov. isolated from Chenopodium quinoa seeds.</title>
        <authorList>
            <person name="Saati-Santamaria Z."/>
            <person name="Flores-Felix J.D."/>
            <person name="Igual J.M."/>
            <person name="Velazquez E."/>
            <person name="Garcia-Fraile P."/>
            <person name="Martinez-Molina E."/>
        </authorList>
    </citation>
    <scope>NUCLEOTIDE SEQUENCE</scope>
    <source>
        <strain evidence="2">SECRCQ15</strain>
    </source>
</reference>
<organism evidence="2 3">
    <name type="scientific">Fredinandcohnia quinoae</name>
    <dbReference type="NCBI Taxonomy" id="2918902"/>
    <lineage>
        <taxon>Bacteria</taxon>
        <taxon>Bacillati</taxon>
        <taxon>Bacillota</taxon>
        <taxon>Bacilli</taxon>
        <taxon>Bacillales</taxon>
        <taxon>Bacillaceae</taxon>
        <taxon>Fredinandcohnia</taxon>
    </lineage>
</organism>
<dbReference type="AlphaFoldDB" id="A0AAW5E378"/>
<feature type="region of interest" description="Disordered" evidence="1">
    <location>
        <begin position="58"/>
        <end position="80"/>
    </location>
</feature>
<dbReference type="EMBL" id="JAKTTI010000040">
    <property type="protein sequence ID" value="MCH1627375.1"/>
    <property type="molecule type" value="Genomic_DNA"/>
</dbReference>
<dbReference type="InterPro" id="IPR019618">
    <property type="entry name" value="Spore_germination_GerPA"/>
</dbReference>
<dbReference type="Pfam" id="PF10676">
    <property type="entry name" value="gerPA"/>
    <property type="match status" value="1"/>
</dbReference>
<evidence type="ECO:0000313" key="3">
    <source>
        <dbReference type="Proteomes" id="UP001431131"/>
    </source>
</evidence>
<dbReference type="RefSeq" id="WP_240257296.1">
    <property type="nucleotide sequence ID" value="NZ_JAKTTI010000040.1"/>
</dbReference>